<dbReference type="InterPro" id="IPR024523">
    <property type="entry name" value="DUF3793"/>
</dbReference>
<dbReference type="AlphaFoldDB" id="A0A8H2QRW0"/>
<dbReference type="Proteomes" id="UP000377798">
    <property type="component" value="Unassembled WGS sequence"/>
</dbReference>
<reference evidence="1 2" key="1">
    <citation type="submission" date="2019-02" db="EMBL/GenBank/DDBJ databases">
        <authorList>
            <consortium name="Pathogen Informatics"/>
        </authorList>
    </citation>
    <scope>NUCLEOTIDE SEQUENCE [LARGE SCALE GENOMIC DNA]</scope>
    <source>
        <strain evidence="1 2">3012STDY7089603</strain>
    </source>
</reference>
<organism evidence="1 2">
    <name type="scientific">Urinicoccus massiliensis</name>
    <dbReference type="NCBI Taxonomy" id="1723382"/>
    <lineage>
        <taxon>Bacteria</taxon>
        <taxon>Bacillati</taxon>
        <taxon>Bacillota</taxon>
        <taxon>Tissierellia</taxon>
        <taxon>Tissierellales</taxon>
        <taxon>Peptoniphilaceae</taxon>
        <taxon>Urinicoccus</taxon>
    </lineage>
</organism>
<protein>
    <submittedName>
        <fullName evidence="1">Protein of uncharacterized function (DUF3793)</fullName>
    </submittedName>
</protein>
<dbReference type="EMBL" id="CAACYI010000001">
    <property type="protein sequence ID" value="VFB16256.1"/>
    <property type="molecule type" value="Genomic_DNA"/>
</dbReference>
<keyword evidence="2" id="KW-1185">Reference proteome</keyword>
<accession>A0A8H2QRW0</accession>
<dbReference type="Pfam" id="PF12672">
    <property type="entry name" value="DUF3793"/>
    <property type="match status" value="1"/>
</dbReference>
<name>A0A8H2QRW0_9FIRM</name>
<proteinExistence type="predicted"/>
<sequence>MPFMTANYWDETWRGLKMPKESLLSFFEKLGQLDEFSYLYGYLRVQLAPTLYCNKAGTLLNLSMTHLPLHKIFLAKKKYFEEALGVQSFILKESHQGVLVYFYKKESLEAHLGQEEIQLFLKKYKYKDPANLSDALKTLKRHFQNSCPHEVGIFLGYPTCDVLGFSTLGGKKCKFKGYWCVYQNVDFSKKIFAQYDAIKLKTMAQVMDEYKLKQSV</sequence>
<evidence type="ECO:0000313" key="1">
    <source>
        <dbReference type="EMBL" id="VFB16256.1"/>
    </source>
</evidence>
<gene>
    <name evidence="1" type="ORF">NCTC13150_00774</name>
</gene>
<evidence type="ECO:0000313" key="2">
    <source>
        <dbReference type="Proteomes" id="UP000377798"/>
    </source>
</evidence>
<comment type="caution">
    <text evidence="1">The sequence shown here is derived from an EMBL/GenBank/DDBJ whole genome shotgun (WGS) entry which is preliminary data.</text>
</comment>